<feature type="region of interest" description="Disordered" evidence="4">
    <location>
        <begin position="266"/>
        <end position="305"/>
    </location>
</feature>
<dbReference type="Pfam" id="PF00018">
    <property type="entry name" value="SH3_1"/>
    <property type="match status" value="1"/>
</dbReference>
<dbReference type="SMART" id="SM00326">
    <property type="entry name" value="SH3"/>
    <property type="match status" value="3"/>
</dbReference>
<dbReference type="InterPro" id="IPR001452">
    <property type="entry name" value="SH3_domain"/>
</dbReference>
<organism evidence="7 8">
    <name type="scientific">Trichoplax adhaerens</name>
    <name type="common">Trichoplax reptans</name>
    <dbReference type="NCBI Taxonomy" id="10228"/>
    <lineage>
        <taxon>Eukaryota</taxon>
        <taxon>Metazoa</taxon>
        <taxon>Placozoa</taxon>
        <taxon>Uniplacotomia</taxon>
        <taxon>Trichoplacea</taxon>
        <taxon>Trichoplacidae</taxon>
        <taxon>Trichoplax</taxon>
    </lineage>
</organism>
<feature type="region of interest" description="Disordered" evidence="4">
    <location>
        <begin position="936"/>
        <end position="1127"/>
    </location>
</feature>
<feature type="domain" description="SH3" evidence="5">
    <location>
        <begin position="1136"/>
        <end position="1197"/>
    </location>
</feature>
<sequence length="1204" mass="136291">MTKFVNQRKTTSILRRKAKGPDKNQVNENSKAEAEDMRVGDIVKSINGTNCDNMTHSEALSTIRRAGMRLQIVLERQDRNANDGYGNMQSYRSGAQHYDSHSGQDYQPSGVPGNHGGGTRITIGNNRRSRASQDDYDHYQQPNDGNNYQGNYQKPSNATYGQNTGGNYNNGYGPSDNNQNDGKNPQWPGKNSWVPNDNNTHKTANTNINDSRRQSNYRNRSNSRIRAKKSVASKRQFIQEFGHVNSPTRKLVKNTNSRNLYIPSYDDPLQPLPGHEPQEEPDAAPLSPILTKFEKPPPPRYRRMPTREGLRNVYSSPDYFSRGGFDNVQPINLKVPALNLLHRQRDFVNREDDEEGVIVHSAYRSKNRKKINKINKAMDGAVKDNIDRSSTKPNSLALQSPTTSSSDQSPVINSRKNKTTKINSTSPTRETTKLNVRNKIGSYDKTKSNPIISSRKENEIGKNKEKLVKPLSQSSGNKSKVVVRTSLPKNAADNNGDRSKVFPKKKNSTAIKSPATNVAKKDRKTTRLKIRKNNSAPESPTSPVEQINATSLEALESVDNNSSNEEPPPVRIPAKPDSYRPTHQDYEDDWSNNDQGGGFWPQKSNDRKEDDSSGGRSYNTLPNQRNQNSFQPIQPVGPQKSLSRTGSVKSLGNDYNQNQYNEQYDPKYQPRYGDHEDYRPGGGWQENTRIGNSHSKSTPSLAQPEDDNEPYGRNKYYDDRNDNHDSHYRDQQSRPFHRDDSDSRKPDSRKYDDDTDYPAKMPEKANFNVIDEKGLMFDPPSNYNIHDKTIPKCKAIYSFKPASKRELALKKGDLIILTKNVDKNWYEGELHRKRGIFPANYVEVVTSIKEALAAQCEYSQDGLGQARRDCNGITSKELSFSKGQIITLLKHVDANWFEGRLNSRSGLVPKKFLNVLKDVKGAGTMKQARNNKIQDFSEASSRPNKHVIGSDSNQYNPKAYGQSREFDDNNQQVDDRYGYYDSKPQYQSGDYNYQSQENDPYSQDGKSGRNSYYNKQDFDTRSAGGRDFDTRSAGGRDFDTRSAGGRDTSTRYEAGGDPYESKPQQRQGGGIDNRNSNNYGDYNRRSQRYQSETDYSDNHSQSGIRAKNNEFDHNNNTNYYNDGAADNSNYSQANTETSERYRAFYPYAPEKEDELELMVGDIIIVKEKCDDGWFVGSSTRTGLYGTFPGNFVEPVSIDSLIINY</sequence>
<feature type="domain" description="PDZ" evidence="6">
    <location>
        <begin position="24"/>
        <end position="78"/>
    </location>
</feature>
<dbReference type="Gene3D" id="2.30.30.40">
    <property type="entry name" value="SH3 Domains"/>
    <property type="match status" value="3"/>
</dbReference>
<dbReference type="Pfam" id="PF07653">
    <property type="entry name" value="SH3_2"/>
    <property type="match status" value="1"/>
</dbReference>
<evidence type="ECO:0008006" key="9">
    <source>
        <dbReference type="Google" id="ProtNLM"/>
    </source>
</evidence>
<feature type="compositionally biased region" description="Basic residues" evidence="4">
    <location>
        <begin position="521"/>
        <end position="532"/>
    </location>
</feature>
<feature type="compositionally biased region" description="Basic and acidic residues" evidence="4">
    <location>
        <begin position="1016"/>
        <end position="1040"/>
    </location>
</feature>
<evidence type="ECO:0000256" key="1">
    <source>
        <dbReference type="ARBA" id="ARBA00022443"/>
    </source>
</evidence>
<dbReference type="PANTHER" id="PTHR14167:SF76">
    <property type="entry name" value="ENDOPHILIN B, ISOFORM A"/>
    <property type="match status" value="1"/>
</dbReference>
<feature type="domain" description="SH3" evidence="5">
    <location>
        <begin position="859"/>
        <end position="918"/>
    </location>
</feature>
<evidence type="ECO:0000256" key="4">
    <source>
        <dbReference type="SAM" id="MobiDB-lite"/>
    </source>
</evidence>
<dbReference type="AlphaFoldDB" id="B3RW62"/>
<dbReference type="eggNOG" id="KOG4225">
    <property type="taxonomic scope" value="Eukaryota"/>
</dbReference>
<keyword evidence="2" id="KW-0677">Repeat</keyword>
<dbReference type="STRING" id="10228.B3RW62"/>
<feature type="compositionally biased region" description="Low complexity" evidence="4">
    <location>
        <begin position="399"/>
        <end position="410"/>
    </location>
</feature>
<evidence type="ECO:0000256" key="3">
    <source>
        <dbReference type="PROSITE-ProRule" id="PRU00192"/>
    </source>
</evidence>
<dbReference type="PROSITE" id="PS50106">
    <property type="entry name" value="PDZ"/>
    <property type="match status" value="1"/>
</dbReference>
<dbReference type="CTD" id="6753371"/>
<dbReference type="PANTHER" id="PTHR14167">
    <property type="entry name" value="SH3 DOMAIN-CONTAINING"/>
    <property type="match status" value="1"/>
</dbReference>
<feature type="compositionally biased region" description="Polar residues" evidence="4">
    <location>
        <begin position="420"/>
        <end position="435"/>
    </location>
</feature>
<feature type="compositionally biased region" description="Basic and acidic residues" evidence="4">
    <location>
        <begin position="454"/>
        <end position="468"/>
    </location>
</feature>
<evidence type="ECO:0000259" key="5">
    <source>
        <dbReference type="PROSITE" id="PS50002"/>
    </source>
</evidence>
<evidence type="ECO:0000313" key="8">
    <source>
        <dbReference type="Proteomes" id="UP000009022"/>
    </source>
</evidence>
<dbReference type="HOGENOM" id="CLU_270451_0_0_1"/>
<feature type="compositionally biased region" description="Polar residues" evidence="4">
    <location>
        <begin position="685"/>
        <end position="701"/>
    </location>
</feature>
<feature type="compositionally biased region" description="Polar residues" evidence="4">
    <location>
        <begin position="533"/>
        <end position="545"/>
    </location>
</feature>
<dbReference type="RefSeq" id="XP_002111643.1">
    <property type="nucleotide sequence ID" value="XM_002111607.1"/>
</dbReference>
<dbReference type="Pfam" id="PF14604">
    <property type="entry name" value="SH3_9"/>
    <property type="match status" value="1"/>
</dbReference>
<proteinExistence type="predicted"/>
<accession>B3RW62</accession>
<feature type="compositionally biased region" description="Basic residues" evidence="4">
    <location>
        <begin position="221"/>
        <end position="232"/>
    </location>
</feature>
<evidence type="ECO:0000256" key="2">
    <source>
        <dbReference type="ARBA" id="ARBA00022737"/>
    </source>
</evidence>
<feature type="compositionally biased region" description="Polar residues" evidence="4">
    <location>
        <begin position="193"/>
        <end position="208"/>
    </location>
</feature>
<dbReference type="SUPFAM" id="SSF50156">
    <property type="entry name" value="PDZ domain-like"/>
    <property type="match status" value="1"/>
</dbReference>
<keyword evidence="8" id="KW-1185">Reference proteome</keyword>
<gene>
    <name evidence="7" type="ORF">TRIADDRAFT_55897</name>
</gene>
<dbReference type="FunFam" id="2.30.30.40:FF:000001">
    <property type="entry name" value="Sorbin and SH3 domain-containing protein 1 isoform 2"/>
    <property type="match status" value="1"/>
</dbReference>
<name>B3RW62_TRIAD</name>
<feature type="compositionally biased region" description="Basic and acidic residues" evidence="4">
    <location>
        <begin position="604"/>
        <end position="613"/>
    </location>
</feature>
<dbReference type="SMART" id="SM00228">
    <property type="entry name" value="PDZ"/>
    <property type="match status" value="1"/>
</dbReference>
<dbReference type="Pfam" id="PF00595">
    <property type="entry name" value="PDZ"/>
    <property type="match status" value="1"/>
</dbReference>
<feature type="compositionally biased region" description="Polar residues" evidence="4">
    <location>
        <begin position="1114"/>
        <end position="1127"/>
    </location>
</feature>
<evidence type="ECO:0000259" key="6">
    <source>
        <dbReference type="PROSITE" id="PS50106"/>
    </source>
</evidence>
<feature type="compositionally biased region" description="Polar residues" evidence="4">
    <location>
        <begin position="984"/>
        <end position="1014"/>
    </location>
</feature>
<dbReference type="GO" id="GO:0061024">
    <property type="term" value="P:membrane organization"/>
    <property type="evidence" value="ECO:0000318"/>
    <property type="project" value="GO_Central"/>
</dbReference>
<feature type="domain" description="SH3" evidence="5">
    <location>
        <begin position="788"/>
        <end position="847"/>
    </location>
</feature>
<feature type="compositionally biased region" description="Low complexity" evidence="4">
    <location>
        <begin position="157"/>
        <end position="173"/>
    </location>
</feature>
<reference evidence="7 8" key="1">
    <citation type="journal article" date="2008" name="Nature">
        <title>The Trichoplax genome and the nature of placozoans.</title>
        <authorList>
            <person name="Srivastava M."/>
            <person name="Begovic E."/>
            <person name="Chapman J."/>
            <person name="Putnam N.H."/>
            <person name="Hellsten U."/>
            <person name="Kawashima T."/>
            <person name="Kuo A."/>
            <person name="Mitros T."/>
            <person name="Salamov A."/>
            <person name="Carpenter M.L."/>
            <person name="Signorovitch A.Y."/>
            <person name="Moreno M.A."/>
            <person name="Kamm K."/>
            <person name="Grimwood J."/>
            <person name="Schmutz J."/>
            <person name="Shapiro H."/>
            <person name="Grigoriev I.V."/>
            <person name="Buss L.W."/>
            <person name="Schierwater B."/>
            <person name="Dellaporta S.L."/>
            <person name="Rokhsar D.S."/>
        </authorList>
    </citation>
    <scope>NUCLEOTIDE SEQUENCE [LARGE SCALE GENOMIC DNA]</scope>
    <source>
        <strain evidence="7 8">Grell-BS-1999</strain>
    </source>
</reference>
<feature type="region of interest" description="Disordered" evidence="4">
    <location>
        <begin position="557"/>
        <end position="761"/>
    </location>
</feature>
<evidence type="ECO:0000313" key="7">
    <source>
        <dbReference type="EMBL" id="EDV25610.1"/>
    </source>
</evidence>
<dbReference type="KEGG" id="tad:TRIADDRAFT_55897"/>
<feature type="region of interest" description="Disordered" evidence="4">
    <location>
        <begin position="382"/>
        <end position="545"/>
    </location>
</feature>
<feature type="region of interest" description="Disordered" evidence="4">
    <location>
        <begin position="1"/>
        <end position="34"/>
    </location>
</feature>
<keyword evidence="1 3" id="KW-0728">SH3 domain</keyword>
<protein>
    <recommendedName>
        <fullName evidence="9">SH3 domain-containing protein</fullName>
    </recommendedName>
</protein>
<dbReference type="PhylomeDB" id="B3RW62"/>
<dbReference type="InterPro" id="IPR050384">
    <property type="entry name" value="Endophilin_SH3RF"/>
</dbReference>
<feature type="compositionally biased region" description="Polar residues" evidence="4">
    <location>
        <begin position="140"/>
        <end position="156"/>
    </location>
</feature>
<dbReference type="InterPro" id="IPR001478">
    <property type="entry name" value="PDZ"/>
</dbReference>
<dbReference type="Proteomes" id="UP000009022">
    <property type="component" value="Unassembled WGS sequence"/>
</dbReference>
<feature type="compositionally biased region" description="Basic and acidic residues" evidence="4">
    <location>
        <begin position="710"/>
        <end position="752"/>
    </location>
</feature>
<feature type="compositionally biased region" description="Polar residues" evidence="4">
    <location>
        <begin position="1"/>
        <end position="13"/>
    </location>
</feature>
<dbReference type="CDD" id="cd11780">
    <property type="entry name" value="SH3_Sorbs_3"/>
    <property type="match status" value="1"/>
</dbReference>
<dbReference type="Gene3D" id="2.30.42.10">
    <property type="match status" value="1"/>
</dbReference>
<dbReference type="OrthoDB" id="19092at2759"/>
<dbReference type="EMBL" id="DS985244">
    <property type="protein sequence ID" value="EDV25610.1"/>
    <property type="molecule type" value="Genomic_DNA"/>
</dbReference>
<dbReference type="InterPro" id="IPR036034">
    <property type="entry name" value="PDZ_sf"/>
</dbReference>
<feature type="region of interest" description="Disordered" evidence="4">
    <location>
        <begin position="81"/>
        <end position="232"/>
    </location>
</feature>
<dbReference type="GeneID" id="6753371"/>
<dbReference type="SUPFAM" id="SSF50044">
    <property type="entry name" value="SH3-domain"/>
    <property type="match status" value="3"/>
</dbReference>
<dbReference type="PROSITE" id="PS50002">
    <property type="entry name" value="SH3"/>
    <property type="match status" value="3"/>
</dbReference>
<dbReference type="GO" id="GO:0016020">
    <property type="term" value="C:membrane"/>
    <property type="evidence" value="ECO:0000318"/>
    <property type="project" value="GO_Central"/>
</dbReference>
<feature type="compositionally biased region" description="Polar residues" evidence="4">
    <location>
        <begin position="614"/>
        <end position="632"/>
    </location>
</feature>
<dbReference type="InterPro" id="IPR036028">
    <property type="entry name" value="SH3-like_dom_sf"/>
</dbReference>
<feature type="compositionally biased region" description="Polar residues" evidence="4">
    <location>
        <begin position="1088"/>
        <end position="1103"/>
    </location>
</feature>
<dbReference type="InParanoid" id="B3RW62"/>
<feature type="compositionally biased region" description="Polar residues" evidence="4">
    <location>
        <begin position="640"/>
        <end position="654"/>
    </location>
</feature>